<dbReference type="SUPFAM" id="SSF51735">
    <property type="entry name" value="NAD(P)-binding Rossmann-fold domains"/>
    <property type="match status" value="1"/>
</dbReference>
<comment type="similarity">
    <text evidence="1">Belongs to the short-chain dehydrogenases/reductases (SDR) family.</text>
</comment>
<dbReference type="GO" id="GO:0016491">
    <property type="term" value="F:oxidoreductase activity"/>
    <property type="evidence" value="ECO:0007669"/>
    <property type="project" value="UniProtKB-KW"/>
</dbReference>
<dbReference type="EMBL" id="MU155265">
    <property type="protein sequence ID" value="KAF9477303.1"/>
    <property type="molecule type" value="Genomic_DNA"/>
</dbReference>
<dbReference type="OrthoDB" id="9876299at2759"/>
<dbReference type="PROSITE" id="PS00061">
    <property type="entry name" value="ADH_SHORT"/>
    <property type="match status" value="1"/>
</dbReference>
<dbReference type="PANTHER" id="PTHR43544">
    <property type="entry name" value="SHORT-CHAIN DEHYDROGENASE/REDUCTASE"/>
    <property type="match status" value="1"/>
</dbReference>
<dbReference type="InterPro" id="IPR036291">
    <property type="entry name" value="NAD(P)-bd_dom_sf"/>
</dbReference>
<dbReference type="InterPro" id="IPR020904">
    <property type="entry name" value="Sc_DH/Rdtase_CS"/>
</dbReference>
<evidence type="ECO:0000313" key="5">
    <source>
        <dbReference type="Proteomes" id="UP000807469"/>
    </source>
</evidence>
<dbReference type="Gene3D" id="3.40.50.720">
    <property type="entry name" value="NAD(P)-binding Rossmann-like Domain"/>
    <property type="match status" value="1"/>
</dbReference>
<evidence type="ECO:0000313" key="4">
    <source>
        <dbReference type="EMBL" id="KAF9477303.1"/>
    </source>
</evidence>
<proteinExistence type="inferred from homology"/>
<evidence type="ECO:0000256" key="2">
    <source>
        <dbReference type="ARBA" id="ARBA00022857"/>
    </source>
</evidence>
<evidence type="ECO:0000256" key="1">
    <source>
        <dbReference type="ARBA" id="ARBA00006484"/>
    </source>
</evidence>
<organism evidence="4 5">
    <name type="scientific">Pholiota conissans</name>
    <dbReference type="NCBI Taxonomy" id="109636"/>
    <lineage>
        <taxon>Eukaryota</taxon>
        <taxon>Fungi</taxon>
        <taxon>Dikarya</taxon>
        <taxon>Basidiomycota</taxon>
        <taxon>Agaricomycotina</taxon>
        <taxon>Agaricomycetes</taxon>
        <taxon>Agaricomycetidae</taxon>
        <taxon>Agaricales</taxon>
        <taxon>Agaricineae</taxon>
        <taxon>Strophariaceae</taxon>
        <taxon>Pholiota</taxon>
    </lineage>
</organism>
<dbReference type="AlphaFoldDB" id="A0A9P5YWY2"/>
<evidence type="ECO:0000256" key="3">
    <source>
        <dbReference type="ARBA" id="ARBA00023002"/>
    </source>
</evidence>
<keyword evidence="5" id="KW-1185">Reference proteome</keyword>
<keyword evidence="3" id="KW-0560">Oxidoreductase</keyword>
<protein>
    <submittedName>
        <fullName evidence="4">NAD(P)-binding protein</fullName>
    </submittedName>
</protein>
<name>A0A9P5YWY2_9AGAR</name>
<dbReference type="InterPro" id="IPR051468">
    <property type="entry name" value="Fungal_SecMetab_SDRs"/>
</dbReference>
<dbReference type="Proteomes" id="UP000807469">
    <property type="component" value="Unassembled WGS sequence"/>
</dbReference>
<sequence length="256" mass="27625">MSDSTAKVYFVAGATRGIGLALVGAIVSKDTSAKVYAGGRDPLGSKQLVDLAAKYPGRIEPVKYVAGDQEGNTALAAQIQKKHGHIDTIIANAAIGTSTGKVHENSVQNYEEHFSINVVGPIVLFQAFRDLLKASFLPRFIAISSMGGSIEALTQVRVDNAPYGVSKAALNWIIRKIHYENDWLVTFPQCPGAVDTDMLRRGVANDATGIMKEMLKAITLRQPDDVANSLVDIFAASTREKDGGQFHNIDGGRWPW</sequence>
<dbReference type="PRINTS" id="PR00081">
    <property type="entry name" value="GDHRDH"/>
</dbReference>
<reference evidence="4" key="1">
    <citation type="submission" date="2020-11" db="EMBL/GenBank/DDBJ databases">
        <authorList>
            <consortium name="DOE Joint Genome Institute"/>
            <person name="Ahrendt S."/>
            <person name="Riley R."/>
            <person name="Andreopoulos W."/>
            <person name="Labutti K."/>
            <person name="Pangilinan J."/>
            <person name="Ruiz-Duenas F.J."/>
            <person name="Barrasa J.M."/>
            <person name="Sanchez-Garcia M."/>
            <person name="Camarero S."/>
            <person name="Miyauchi S."/>
            <person name="Serrano A."/>
            <person name="Linde D."/>
            <person name="Babiker R."/>
            <person name="Drula E."/>
            <person name="Ayuso-Fernandez I."/>
            <person name="Pacheco R."/>
            <person name="Padilla G."/>
            <person name="Ferreira P."/>
            <person name="Barriuso J."/>
            <person name="Kellner H."/>
            <person name="Castanera R."/>
            <person name="Alfaro M."/>
            <person name="Ramirez L."/>
            <person name="Pisabarro A.G."/>
            <person name="Kuo A."/>
            <person name="Tritt A."/>
            <person name="Lipzen A."/>
            <person name="He G."/>
            <person name="Yan M."/>
            <person name="Ng V."/>
            <person name="Cullen D."/>
            <person name="Martin F."/>
            <person name="Rosso M.-N."/>
            <person name="Henrissat B."/>
            <person name="Hibbett D."/>
            <person name="Martinez A.T."/>
            <person name="Grigoriev I.V."/>
        </authorList>
    </citation>
    <scope>NUCLEOTIDE SEQUENCE</scope>
    <source>
        <strain evidence="4">CIRM-BRFM 674</strain>
    </source>
</reference>
<dbReference type="PANTHER" id="PTHR43544:SF7">
    <property type="entry name" value="NADB-LER2"/>
    <property type="match status" value="1"/>
</dbReference>
<accession>A0A9P5YWY2</accession>
<dbReference type="InterPro" id="IPR002347">
    <property type="entry name" value="SDR_fam"/>
</dbReference>
<comment type="caution">
    <text evidence="4">The sequence shown here is derived from an EMBL/GenBank/DDBJ whole genome shotgun (WGS) entry which is preliminary data.</text>
</comment>
<dbReference type="Pfam" id="PF00106">
    <property type="entry name" value="adh_short"/>
    <property type="match status" value="1"/>
</dbReference>
<keyword evidence="2" id="KW-0521">NADP</keyword>
<dbReference type="GO" id="GO:0005737">
    <property type="term" value="C:cytoplasm"/>
    <property type="evidence" value="ECO:0007669"/>
    <property type="project" value="TreeGrafter"/>
</dbReference>
<gene>
    <name evidence="4" type="ORF">BDN70DRAFT_881337</name>
</gene>